<evidence type="ECO:0000256" key="1">
    <source>
        <dbReference type="ARBA" id="ARBA00023239"/>
    </source>
</evidence>
<dbReference type="PANTHER" id="PTHR43569">
    <property type="entry name" value="AMIDOHYDROLASE"/>
    <property type="match status" value="1"/>
</dbReference>
<evidence type="ECO:0000256" key="2">
    <source>
        <dbReference type="ARBA" id="ARBA00038310"/>
    </source>
</evidence>
<comment type="similarity">
    <text evidence="2">Belongs to the metallo-dependent hydrolases superfamily.</text>
</comment>
<dbReference type="Proteomes" id="UP000445000">
    <property type="component" value="Unassembled WGS sequence"/>
</dbReference>
<dbReference type="CDD" id="cd11613">
    <property type="entry name" value="SAF_AH_GD"/>
    <property type="match status" value="1"/>
</dbReference>
<dbReference type="RefSeq" id="WP_161814331.1">
    <property type="nucleotide sequence ID" value="NZ_BLJN01000005.1"/>
</dbReference>
<evidence type="ECO:0000313" key="4">
    <source>
        <dbReference type="EMBL" id="GFE82664.1"/>
    </source>
</evidence>
<dbReference type="Pfam" id="PF04909">
    <property type="entry name" value="Amidohydro_2"/>
    <property type="match status" value="1"/>
</dbReference>
<accession>A0A829YHD7</accession>
<keyword evidence="1" id="KW-0456">Lyase</keyword>
<gene>
    <name evidence="4" type="ORF">GCM10011487_46640</name>
</gene>
<comment type="caution">
    <text evidence="4">The sequence shown here is derived from an EMBL/GenBank/DDBJ whole genome shotgun (WGS) entry which is preliminary data.</text>
</comment>
<dbReference type="GO" id="GO:0016787">
    <property type="term" value="F:hydrolase activity"/>
    <property type="evidence" value="ECO:0007669"/>
    <property type="project" value="InterPro"/>
</dbReference>
<feature type="domain" description="SAF" evidence="3">
    <location>
        <begin position="291"/>
        <end position="363"/>
    </location>
</feature>
<dbReference type="GO" id="GO:0016829">
    <property type="term" value="F:lyase activity"/>
    <property type="evidence" value="ECO:0007669"/>
    <property type="project" value="UniProtKB-KW"/>
</dbReference>
<dbReference type="Gene3D" id="3.20.20.140">
    <property type="entry name" value="Metal-dependent hydrolases"/>
    <property type="match status" value="1"/>
</dbReference>
<reference evidence="5" key="1">
    <citation type="submission" date="2020-01" db="EMBL/GenBank/DDBJ databases">
        <title>'Steroidobacter agaridevorans' sp. nov., agar-degrading bacteria isolated from rhizosphere soils.</title>
        <authorList>
            <person name="Ikenaga M."/>
            <person name="Kataoka M."/>
            <person name="Murouchi A."/>
            <person name="Katsuragi S."/>
            <person name="Sakai M."/>
        </authorList>
    </citation>
    <scope>NUCLEOTIDE SEQUENCE [LARGE SCALE GENOMIC DNA]</scope>
    <source>
        <strain evidence="5">YU21-B</strain>
    </source>
</reference>
<dbReference type="PANTHER" id="PTHR43569:SF2">
    <property type="entry name" value="AMIDOHYDROLASE-RELATED DOMAIN-CONTAINING PROTEIN"/>
    <property type="match status" value="1"/>
</dbReference>
<dbReference type="InterPro" id="IPR013974">
    <property type="entry name" value="SAF"/>
</dbReference>
<dbReference type="EMBL" id="BLJN01000005">
    <property type="protein sequence ID" value="GFE82664.1"/>
    <property type="molecule type" value="Genomic_DNA"/>
</dbReference>
<dbReference type="Gene3D" id="2.30.130.110">
    <property type="match status" value="1"/>
</dbReference>
<dbReference type="SUPFAM" id="SSF51556">
    <property type="entry name" value="Metallo-dependent hydrolases"/>
    <property type="match status" value="1"/>
</dbReference>
<name>A0A829YHD7_9GAMM</name>
<evidence type="ECO:0000313" key="5">
    <source>
        <dbReference type="Proteomes" id="UP000445000"/>
    </source>
</evidence>
<sequence>MSSIIDAHVHLWDPARGDYGWLTPALPKLYRRIDEQELHEQLTRAGVNGAVLVQAAPTEAESDYLLSIAERTPWVRGVVGWVDFDAPDVEQRIAKRARQAKFVGVRPMLQDLDDADWILHPSRGRALSALASHGLVFDALIKPVHMSRIEQIARRHPNLSIVIDHAAKPTIGGEVSRSWRESLRALASCPNVVCKLSGLLTELAPGVETSKALDCADVVLQLFGPSRVLWGSDWPVLTLASTYDQWYALTQRALSSLSEADRNAVTGDNAVRIYRMKTTLAAAAILLHPDDNVLVCCRAVRAGERIRINESEEIQVLQDTDLGHKLARRGLSEGDKVLKYGAPIGSMKAAVPVGGWIHLHNMKSDYISAHTRAARVDAT</sequence>
<dbReference type="InterPro" id="IPR044144">
    <property type="entry name" value="SAF_UxaA/GarD"/>
</dbReference>
<organism evidence="4 5">
    <name type="scientific">Steroidobacter agaridevorans</name>
    <dbReference type="NCBI Taxonomy" id="2695856"/>
    <lineage>
        <taxon>Bacteria</taxon>
        <taxon>Pseudomonadati</taxon>
        <taxon>Pseudomonadota</taxon>
        <taxon>Gammaproteobacteria</taxon>
        <taxon>Steroidobacterales</taxon>
        <taxon>Steroidobacteraceae</taxon>
        <taxon>Steroidobacter</taxon>
    </lineage>
</organism>
<protein>
    <recommendedName>
        <fullName evidence="3">SAF domain-containing protein</fullName>
    </recommendedName>
</protein>
<dbReference type="AlphaFoldDB" id="A0A829YHD7"/>
<evidence type="ECO:0000259" key="3">
    <source>
        <dbReference type="SMART" id="SM00858"/>
    </source>
</evidence>
<dbReference type="InterPro" id="IPR006680">
    <property type="entry name" value="Amidohydro-rel"/>
</dbReference>
<keyword evidence="5" id="KW-1185">Reference proteome</keyword>
<proteinExistence type="inferred from homology"/>
<dbReference type="InterPro" id="IPR052350">
    <property type="entry name" value="Metallo-dep_Lactonases"/>
</dbReference>
<dbReference type="SMART" id="SM00858">
    <property type="entry name" value="SAF"/>
    <property type="match status" value="1"/>
</dbReference>
<dbReference type="InterPro" id="IPR032466">
    <property type="entry name" value="Metal_Hydrolase"/>
</dbReference>